<dbReference type="EMBL" id="OENE01000025">
    <property type="protein sequence ID" value="SOU89288.1"/>
    <property type="molecule type" value="Genomic_DNA"/>
</dbReference>
<dbReference type="Gene3D" id="2.40.160.60">
    <property type="entry name" value="Outer membrane protein transport protein (OMPP1/FadL/TodX)"/>
    <property type="match status" value="1"/>
</dbReference>
<evidence type="ECO:0008006" key="3">
    <source>
        <dbReference type="Google" id="ProtNLM"/>
    </source>
</evidence>
<dbReference type="Proteomes" id="UP000490060">
    <property type="component" value="Unassembled WGS sequence"/>
</dbReference>
<gene>
    <name evidence="1" type="ORF">TNO010_310144</name>
</gene>
<dbReference type="SUPFAM" id="SSF56935">
    <property type="entry name" value="Porins"/>
    <property type="match status" value="1"/>
</dbReference>
<sequence length="462" mass="51779">MKRILTFAILIASTYTGFSQSLNYNELGTLFSGDDTNGTARFEAMSGAFGALGGDVSAIGINPAGAVVSRKSVVSATLSNRNTTYSSMYYGNKANTENTEFNLSQAGAILAFDSAYNSNWNRFALSVNYRIKKDFNSTYNAQGNSGDAYFTEHLTDPSIIFDYPQEQFIENETTGKSSVYSFGFSAVHLNKLSVGATLNFHKINFTQLIKINEFNNDTHGNTLDAFNVQDSSFDSNGFSLNLGFIYKFNQNLRLGLAFETPTWYHEVYENSNLVPYDEDDFVYQNYKGYFDLTTPNINNGERLESDNPFQENVYRFKTPSRITASGAYVFGKKGLISIDYTYKNYKNIKLSDGNFSVENANFTNNYRNTHALNIGTEWRFDNISVRGGYRYEKNPNLILGGNTNKDNLSGFSTGLGYNFGNTKIDLAYSKQQIKQFYTIYNTGDLTTDNKTSKISATLTFNL</sequence>
<evidence type="ECO:0000313" key="1">
    <source>
        <dbReference type="EMBL" id="SOU89288.1"/>
    </source>
</evidence>
<dbReference type="RefSeq" id="WP_172505594.1">
    <property type="nucleotide sequence ID" value="NZ_OENE01000025.1"/>
</dbReference>
<reference evidence="1 2" key="1">
    <citation type="submission" date="2017-11" db="EMBL/GenBank/DDBJ databases">
        <authorList>
            <person name="Duchaud E."/>
        </authorList>
    </citation>
    <scope>NUCLEOTIDE SEQUENCE [LARGE SCALE GENOMIC DNA]</scope>
    <source>
        <strain evidence="1 2">TNO010</strain>
    </source>
</reference>
<accession>A0A2I2M9R1</accession>
<proteinExistence type="predicted"/>
<organism evidence="1 2">
    <name type="scientific">Tenacibaculum finnmarkense genomovar ulcerans</name>
    <dbReference type="NCBI Taxonomy" id="2781388"/>
    <lineage>
        <taxon>Bacteria</taxon>
        <taxon>Pseudomonadati</taxon>
        <taxon>Bacteroidota</taxon>
        <taxon>Flavobacteriia</taxon>
        <taxon>Flavobacteriales</taxon>
        <taxon>Flavobacteriaceae</taxon>
        <taxon>Tenacibaculum</taxon>
        <taxon>Tenacibaculum finnmarkense</taxon>
    </lineage>
</organism>
<evidence type="ECO:0000313" key="2">
    <source>
        <dbReference type="Proteomes" id="UP000490060"/>
    </source>
</evidence>
<name>A0A2I2M9R1_9FLAO</name>
<dbReference type="AlphaFoldDB" id="A0A2I2M9R1"/>
<protein>
    <recommendedName>
        <fullName evidence="3">Transporter</fullName>
    </recommendedName>
</protein>